<evidence type="ECO:0000256" key="5">
    <source>
        <dbReference type="ARBA" id="ARBA00022725"/>
    </source>
</evidence>
<accession>A0ABR3HG23</accession>
<keyword evidence="3 10" id="KW-0716">Sensory transduction</keyword>
<evidence type="ECO:0000256" key="7">
    <source>
        <dbReference type="ARBA" id="ARBA00023136"/>
    </source>
</evidence>
<keyword evidence="7 10" id="KW-0472">Membrane</keyword>
<proteinExistence type="inferred from homology"/>
<feature type="transmembrane region" description="Helical" evidence="10">
    <location>
        <begin position="170"/>
        <end position="190"/>
    </location>
</feature>
<protein>
    <recommendedName>
        <fullName evidence="10">Odorant receptor</fullName>
    </recommendedName>
</protein>
<feature type="transmembrane region" description="Helical" evidence="10">
    <location>
        <begin position="119"/>
        <end position="139"/>
    </location>
</feature>
<evidence type="ECO:0000256" key="9">
    <source>
        <dbReference type="ARBA" id="ARBA00023224"/>
    </source>
</evidence>
<evidence type="ECO:0000256" key="6">
    <source>
        <dbReference type="ARBA" id="ARBA00022989"/>
    </source>
</evidence>
<evidence type="ECO:0000313" key="11">
    <source>
        <dbReference type="EMBL" id="KAL0869350.1"/>
    </source>
</evidence>
<evidence type="ECO:0000256" key="3">
    <source>
        <dbReference type="ARBA" id="ARBA00022606"/>
    </source>
</evidence>
<keyword evidence="4 10" id="KW-0812">Transmembrane</keyword>
<keyword evidence="12" id="KW-1185">Reference proteome</keyword>
<name>A0ABR3HG23_LOXSC</name>
<keyword evidence="2" id="KW-1003">Cell membrane</keyword>
<feature type="transmembrane region" description="Helical" evidence="10">
    <location>
        <begin position="64"/>
        <end position="83"/>
    </location>
</feature>
<comment type="caution">
    <text evidence="10">Lacks conserved residue(s) required for the propagation of feature annotation.</text>
</comment>
<gene>
    <name evidence="11" type="ORF">ABMA27_007603</name>
</gene>
<evidence type="ECO:0000256" key="10">
    <source>
        <dbReference type="RuleBase" id="RU351113"/>
    </source>
</evidence>
<organism evidence="11 12">
    <name type="scientific">Loxostege sticticalis</name>
    <name type="common">Beet webworm moth</name>
    <dbReference type="NCBI Taxonomy" id="481309"/>
    <lineage>
        <taxon>Eukaryota</taxon>
        <taxon>Metazoa</taxon>
        <taxon>Ecdysozoa</taxon>
        <taxon>Arthropoda</taxon>
        <taxon>Hexapoda</taxon>
        <taxon>Insecta</taxon>
        <taxon>Pterygota</taxon>
        <taxon>Neoptera</taxon>
        <taxon>Endopterygota</taxon>
        <taxon>Lepidoptera</taxon>
        <taxon>Glossata</taxon>
        <taxon>Ditrysia</taxon>
        <taxon>Pyraloidea</taxon>
        <taxon>Crambidae</taxon>
        <taxon>Pyraustinae</taxon>
        <taxon>Loxostege</taxon>
    </lineage>
</organism>
<dbReference type="EMBL" id="JBEUOH010000020">
    <property type="protein sequence ID" value="KAL0869350.1"/>
    <property type="molecule type" value="Genomic_DNA"/>
</dbReference>
<keyword evidence="9 10" id="KW-0807">Transducer</keyword>
<comment type="similarity">
    <text evidence="10">Belongs to the insect chemoreceptor superfamily. Heteromeric odorant receptor channel (TC 1.A.69) family.</text>
</comment>
<sequence>MTHIFLTRQKKALTLLGHWFPTKKYRIPYLIYRCFLLFIQWSFLLFNIIYMRQVWGDLEETSEGSYLLFTHATLSLKSTIFLMSKSRWSNILNFMESDIFAAQTSVHEKILSVDAMKMWSVYAFFITSATFNCIEWAVVPLLDNHGERVFPFKIWMPADPTKSPEYHIGYVYQVMAIYINAATFLTMDYLTASLIMFAATQLGIIEEKIKQIPATPLSATLEEKNKLIKQNNEILNECIQHHQAVIRFVRLVENMFNVNVFFQMSGTVAIICVISFRMTIEPPNSIHFFSTLNYLISILAQLYLYCWSGSELTDRSQILRDTLYTSTWYEQDQRFKKTLAIAMECMKRPIVYRAGYLIPLSRPTFVSVLRCSYSYFAVLNQVNNK</sequence>
<evidence type="ECO:0000313" key="12">
    <source>
        <dbReference type="Proteomes" id="UP001549920"/>
    </source>
</evidence>
<dbReference type="Pfam" id="PF02949">
    <property type="entry name" value="7tm_6"/>
    <property type="match status" value="1"/>
</dbReference>
<dbReference type="InterPro" id="IPR004117">
    <property type="entry name" value="7tm6_olfct_rcpt"/>
</dbReference>
<comment type="subcellular location">
    <subcellularLocation>
        <location evidence="1 10">Cell membrane</location>
        <topology evidence="1 10">Multi-pass membrane protein</topology>
    </subcellularLocation>
</comment>
<dbReference type="PANTHER" id="PTHR21137">
    <property type="entry name" value="ODORANT RECEPTOR"/>
    <property type="match status" value="1"/>
</dbReference>
<evidence type="ECO:0000256" key="2">
    <source>
        <dbReference type="ARBA" id="ARBA00022475"/>
    </source>
</evidence>
<feature type="transmembrane region" description="Helical" evidence="10">
    <location>
        <begin position="260"/>
        <end position="280"/>
    </location>
</feature>
<feature type="transmembrane region" description="Helical" evidence="10">
    <location>
        <begin position="286"/>
        <end position="306"/>
    </location>
</feature>
<evidence type="ECO:0000256" key="1">
    <source>
        <dbReference type="ARBA" id="ARBA00004651"/>
    </source>
</evidence>
<keyword evidence="5 10" id="KW-0552">Olfaction</keyword>
<feature type="transmembrane region" description="Helical" evidence="10">
    <location>
        <begin position="30"/>
        <end position="52"/>
    </location>
</feature>
<dbReference type="PANTHER" id="PTHR21137:SF35">
    <property type="entry name" value="ODORANT RECEPTOR 19A-RELATED"/>
    <property type="match status" value="1"/>
</dbReference>
<comment type="caution">
    <text evidence="11">The sequence shown here is derived from an EMBL/GenBank/DDBJ whole genome shotgun (WGS) entry which is preliminary data.</text>
</comment>
<keyword evidence="6 10" id="KW-1133">Transmembrane helix</keyword>
<evidence type="ECO:0000256" key="4">
    <source>
        <dbReference type="ARBA" id="ARBA00022692"/>
    </source>
</evidence>
<keyword evidence="8 10" id="KW-0675">Receptor</keyword>
<evidence type="ECO:0000256" key="8">
    <source>
        <dbReference type="ARBA" id="ARBA00023170"/>
    </source>
</evidence>
<reference evidence="11 12" key="1">
    <citation type="submission" date="2024-06" db="EMBL/GenBank/DDBJ databases">
        <title>A chromosome-level genome assembly of beet webworm, Loxostege sticticalis.</title>
        <authorList>
            <person name="Zhang Y."/>
        </authorList>
    </citation>
    <scope>NUCLEOTIDE SEQUENCE [LARGE SCALE GENOMIC DNA]</scope>
    <source>
        <strain evidence="11">AQ026</strain>
        <tissue evidence="11">Whole body</tissue>
    </source>
</reference>
<dbReference type="Proteomes" id="UP001549920">
    <property type="component" value="Unassembled WGS sequence"/>
</dbReference>